<accession>A0A839HSP8</accession>
<dbReference type="GO" id="GO:0000271">
    <property type="term" value="P:polysaccharide biosynthetic process"/>
    <property type="evidence" value="ECO:0007669"/>
    <property type="project" value="TreeGrafter"/>
</dbReference>
<evidence type="ECO:0000313" key="6">
    <source>
        <dbReference type="Proteomes" id="UP000586093"/>
    </source>
</evidence>
<dbReference type="GO" id="GO:0008483">
    <property type="term" value="F:transaminase activity"/>
    <property type="evidence" value="ECO:0007669"/>
    <property type="project" value="UniProtKB-KW"/>
</dbReference>
<dbReference type="AlphaFoldDB" id="A0A839HSP8"/>
<comment type="similarity">
    <text evidence="1 4">Belongs to the DegT/DnrJ/EryC1 family.</text>
</comment>
<keyword evidence="6" id="KW-1185">Reference proteome</keyword>
<dbReference type="CDD" id="cd00616">
    <property type="entry name" value="AHBA_syn"/>
    <property type="match status" value="1"/>
</dbReference>
<evidence type="ECO:0000256" key="2">
    <source>
        <dbReference type="PIRSR" id="PIRSR000390-1"/>
    </source>
</evidence>
<dbReference type="InterPro" id="IPR015424">
    <property type="entry name" value="PyrdxlP-dep_Trfase"/>
</dbReference>
<keyword evidence="5" id="KW-0032">Aminotransferase</keyword>
<dbReference type="PANTHER" id="PTHR30244:SF34">
    <property type="entry name" value="DTDP-4-AMINO-4,6-DIDEOXYGALACTOSE TRANSAMINASE"/>
    <property type="match status" value="1"/>
</dbReference>
<dbReference type="Proteomes" id="UP000586093">
    <property type="component" value="Unassembled WGS sequence"/>
</dbReference>
<sequence>MSERAADLPPFVPFALPEIGEAEIAEVVDTLRSGWVTTGPKARRFEQDFVAFLGGDPALQAIAVNSATAGLHLALEALGIGPGDEVITTTHTFTATAEVVRYLGADVVLVDIDPATLCIDPAAVEAALTPRSKAIVPVHYAGLAAPMEALLALARRHGLKVVEDAAHALPTSCGGALVGTLGSDATVFSFYANKTITTGEGGMLVTRDPALAERAKVMRLHGISRDAFDRFTAQAPSWYYEVVAPGFKVNLTDIAAALGLQQLRQAEAFRARRAAIAARYDAAFADLPVILPPRPGAAGATAPDDLHAWHLYVLRLADDAPALGAGRPGAGGDTGDRDAFIEQLYARRIGCSVHYIPLHLHPYWRERYGLRATDFPHSQRAYERMLSLPLFSAMRDEQVDRVIAAVRDTLRGAAA</sequence>
<dbReference type="Gene3D" id="3.90.1150.10">
    <property type="entry name" value="Aspartate Aminotransferase, domain 1"/>
    <property type="match status" value="1"/>
</dbReference>
<keyword evidence="5" id="KW-0808">Transferase</keyword>
<dbReference type="GO" id="GO:0030170">
    <property type="term" value="F:pyridoxal phosphate binding"/>
    <property type="evidence" value="ECO:0007669"/>
    <property type="project" value="TreeGrafter"/>
</dbReference>
<dbReference type="RefSeq" id="WP_182664239.1">
    <property type="nucleotide sequence ID" value="NZ_JACIVI010000003.1"/>
</dbReference>
<reference evidence="5 6" key="1">
    <citation type="submission" date="2020-08" db="EMBL/GenBank/DDBJ databases">
        <title>Aquariorum lacteus gen. nov., sp. nov., a new member of the family Comamonadaceae, isolated from freshwater aquarium.</title>
        <authorList>
            <person name="Chun S.-J."/>
        </authorList>
    </citation>
    <scope>NUCLEOTIDE SEQUENCE [LARGE SCALE GENOMIC DNA]</scope>
    <source>
        <strain evidence="5 6">SJAQ100</strain>
    </source>
</reference>
<dbReference type="InterPro" id="IPR015421">
    <property type="entry name" value="PyrdxlP-dep_Trfase_major"/>
</dbReference>
<dbReference type="EMBL" id="JACIVI010000003">
    <property type="protein sequence ID" value="MBB1162389.1"/>
    <property type="molecule type" value="Genomic_DNA"/>
</dbReference>
<dbReference type="InterPro" id="IPR000653">
    <property type="entry name" value="DegT/StrS_aminotransferase"/>
</dbReference>
<organism evidence="5 6">
    <name type="scientific">Aquariibacter albus</name>
    <dbReference type="NCBI Taxonomy" id="2759899"/>
    <lineage>
        <taxon>Bacteria</taxon>
        <taxon>Pseudomonadati</taxon>
        <taxon>Pseudomonadota</taxon>
        <taxon>Betaproteobacteria</taxon>
        <taxon>Burkholderiales</taxon>
        <taxon>Sphaerotilaceae</taxon>
        <taxon>Aquariibacter</taxon>
    </lineage>
</organism>
<dbReference type="InterPro" id="IPR015422">
    <property type="entry name" value="PyrdxlP-dep_Trfase_small"/>
</dbReference>
<dbReference type="PANTHER" id="PTHR30244">
    <property type="entry name" value="TRANSAMINASE"/>
    <property type="match status" value="1"/>
</dbReference>
<keyword evidence="3 4" id="KW-0663">Pyridoxal phosphate</keyword>
<gene>
    <name evidence="5" type="ORF">H4F90_10390</name>
</gene>
<dbReference type="SUPFAM" id="SSF53383">
    <property type="entry name" value="PLP-dependent transferases"/>
    <property type="match status" value="1"/>
</dbReference>
<feature type="modified residue" description="N6-(pyridoxal phosphate)lysine" evidence="3">
    <location>
        <position position="194"/>
    </location>
</feature>
<comment type="caution">
    <text evidence="5">The sequence shown here is derived from an EMBL/GenBank/DDBJ whole genome shotgun (WGS) entry which is preliminary data.</text>
</comment>
<dbReference type="Gene3D" id="3.40.640.10">
    <property type="entry name" value="Type I PLP-dependent aspartate aminotransferase-like (Major domain)"/>
    <property type="match status" value="1"/>
</dbReference>
<feature type="active site" description="Proton acceptor" evidence="2">
    <location>
        <position position="194"/>
    </location>
</feature>
<protein>
    <submittedName>
        <fullName evidence="5">DegT/DnrJ/EryC1/StrS family aminotransferase</fullName>
    </submittedName>
</protein>
<evidence type="ECO:0000313" key="5">
    <source>
        <dbReference type="EMBL" id="MBB1162389.1"/>
    </source>
</evidence>
<evidence type="ECO:0000256" key="3">
    <source>
        <dbReference type="PIRSR" id="PIRSR000390-2"/>
    </source>
</evidence>
<dbReference type="PIRSF" id="PIRSF000390">
    <property type="entry name" value="PLP_StrS"/>
    <property type="match status" value="1"/>
</dbReference>
<evidence type="ECO:0000256" key="4">
    <source>
        <dbReference type="RuleBase" id="RU004508"/>
    </source>
</evidence>
<name>A0A839HSP8_9BURK</name>
<evidence type="ECO:0000256" key="1">
    <source>
        <dbReference type="ARBA" id="ARBA00037999"/>
    </source>
</evidence>
<proteinExistence type="inferred from homology"/>
<dbReference type="Pfam" id="PF01041">
    <property type="entry name" value="DegT_DnrJ_EryC1"/>
    <property type="match status" value="1"/>
</dbReference>